<name>A0A6A5Y7A9_9PLEO</name>
<evidence type="ECO:0000313" key="2">
    <source>
        <dbReference type="Proteomes" id="UP000799778"/>
    </source>
</evidence>
<evidence type="ECO:0000313" key="1">
    <source>
        <dbReference type="EMBL" id="KAF2021179.1"/>
    </source>
</evidence>
<gene>
    <name evidence="1" type="ORF">BU24DRAFT_16466</name>
</gene>
<dbReference type="EMBL" id="ML978066">
    <property type="protein sequence ID" value="KAF2021179.1"/>
    <property type="molecule type" value="Genomic_DNA"/>
</dbReference>
<reference evidence="1" key="1">
    <citation type="journal article" date="2020" name="Stud. Mycol.">
        <title>101 Dothideomycetes genomes: a test case for predicting lifestyles and emergence of pathogens.</title>
        <authorList>
            <person name="Haridas S."/>
            <person name="Albert R."/>
            <person name="Binder M."/>
            <person name="Bloem J."/>
            <person name="Labutti K."/>
            <person name="Salamov A."/>
            <person name="Andreopoulos B."/>
            <person name="Baker S."/>
            <person name="Barry K."/>
            <person name="Bills G."/>
            <person name="Bluhm B."/>
            <person name="Cannon C."/>
            <person name="Castanera R."/>
            <person name="Culley D."/>
            <person name="Daum C."/>
            <person name="Ezra D."/>
            <person name="Gonzalez J."/>
            <person name="Henrissat B."/>
            <person name="Kuo A."/>
            <person name="Liang C."/>
            <person name="Lipzen A."/>
            <person name="Lutzoni F."/>
            <person name="Magnuson J."/>
            <person name="Mondo S."/>
            <person name="Nolan M."/>
            <person name="Ohm R."/>
            <person name="Pangilinan J."/>
            <person name="Park H.-J."/>
            <person name="Ramirez L."/>
            <person name="Alfaro M."/>
            <person name="Sun H."/>
            <person name="Tritt A."/>
            <person name="Yoshinaga Y."/>
            <person name="Zwiers L.-H."/>
            <person name="Turgeon B."/>
            <person name="Goodwin S."/>
            <person name="Spatafora J."/>
            <person name="Crous P."/>
            <person name="Grigoriev I."/>
        </authorList>
    </citation>
    <scope>NUCLEOTIDE SEQUENCE</scope>
    <source>
        <strain evidence="1">CBS 175.79</strain>
    </source>
</reference>
<dbReference type="GeneID" id="54278815"/>
<protein>
    <submittedName>
        <fullName evidence="1">Uncharacterized protein</fullName>
    </submittedName>
</protein>
<sequence length="375" mass="42944">MGGKAFAQAGPNGTPLNVPRMPLEVYRHFSLDFHARLATIFRQVRIPRDAPGKLDFGDIDFLVEGPLCPWTPESLHQLLGAARRLDCGNTHSYAVPYPDAPDQYVQVDVEIAPGSGTPDRVALFEWECFMKSDGDLLQIIGICHRSLGLICNDKGLHVRVAEIEPYDKKKALIFLTRSPQEAIQFYGMDPVKYAAGFETDIELFSWICGGRFVAYAGLRDREEKANDRARQRKRPLYSKFVEEYVPSLADRAVESEDTLWTRQQVLSEALDTFQKRDVYDSMIQEHLLRERELELWQRIREALPVEGSSLALVLKALRRWVKFQKGQPYIGFEPLLEDQPKWSCQLEDEVETIAWVKQNWMEAKSLEKARAVSVL</sequence>
<dbReference type="RefSeq" id="XP_033389518.1">
    <property type="nucleotide sequence ID" value="XM_033521418.1"/>
</dbReference>
<dbReference type="AlphaFoldDB" id="A0A6A5Y7A9"/>
<organism evidence="1 2">
    <name type="scientific">Aaosphaeria arxii CBS 175.79</name>
    <dbReference type="NCBI Taxonomy" id="1450172"/>
    <lineage>
        <taxon>Eukaryota</taxon>
        <taxon>Fungi</taxon>
        <taxon>Dikarya</taxon>
        <taxon>Ascomycota</taxon>
        <taxon>Pezizomycotina</taxon>
        <taxon>Dothideomycetes</taxon>
        <taxon>Pleosporomycetidae</taxon>
        <taxon>Pleosporales</taxon>
        <taxon>Pleosporales incertae sedis</taxon>
        <taxon>Aaosphaeria</taxon>
    </lineage>
</organism>
<dbReference type="Proteomes" id="UP000799778">
    <property type="component" value="Unassembled WGS sequence"/>
</dbReference>
<keyword evidence="2" id="KW-1185">Reference proteome</keyword>
<dbReference type="OrthoDB" id="4708870at2759"/>
<proteinExistence type="predicted"/>
<accession>A0A6A5Y7A9</accession>